<comment type="caution">
    <text evidence="2">The sequence shown here is derived from an EMBL/GenBank/DDBJ whole genome shotgun (WGS) entry which is preliminary data.</text>
</comment>
<sequence>MAWPAFVADIDTETGRLYPGQKKEPEVNQEVTQMHITGMLFLIFVFSARIFRISG</sequence>
<name>A0A916F937_9PROT</name>
<evidence type="ECO:0000313" key="3">
    <source>
        <dbReference type="Proteomes" id="UP000675882"/>
    </source>
</evidence>
<gene>
    <name evidence="2" type="ORF">NTGZN8_140035</name>
</gene>
<evidence type="ECO:0000256" key="1">
    <source>
        <dbReference type="SAM" id="Phobius"/>
    </source>
</evidence>
<dbReference type="AlphaFoldDB" id="A0A916F937"/>
<accession>A0A916F937</accession>
<dbReference type="EMBL" id="CAJNBL010000006">
    <property type="protein sequence ID" value="CAE6698225.1"/>
    <property type="molecule type" value="Genomic_DNA"/>
</dbReference>
<evidence type="ECO:0000313" key="2">
    <source>
        <dbReference type="EMBL" id="CAE6698225.1"/>
    </source>
</evidence>
<keyword evidence="3" id="KW-1185">Reference proteome</keyword>
<keyword evidence="1" id="KW-1133">Transmembrane helix</keyword>
<organism evidence="2 3">
    <name type="scientific">Candidatus Nitrotoga fabula</name>
    <dbReference type="NCBI Taxonomy" id="2182327"/>
    <lineage>
        <taxon>Bacteria</taxon>
        <taxon>Pseudomonadati</taxon>
        <taxon>Pseudomonadota</taxon>
        <taxon>Betaproteobacteria</taxon>
        <taxon>Nitrosomonadales</taxon>
        <taxon>Gallionellaceae</taxon>
        <taxon>Candidatus Nitrotoga</taxon>
    </lineage>
</organism>
<proteinExistence type="predicted"/>
<protein>
    <submittedName>
        <fullName evidence="2">Uncharacterized protein</fullName>
    </submittedName>
</protein>
<feature type="transmembrane region" description="Helical" evidence="1">
    <location>
        <begin position="32"/>
        <end position="51"/>
    </location>
</feature>
<dbReference type="Proteomes" id="UP000675882">
    <property type="component" value="Unassembled WGS sequence"/>
</dbReference>
<keyword evidence="1" id="KW-0472">Membrane</keyword>
<reference evidence="2" key="1">
    <citation type="submission" date="2021-02" db="EMBL/GenBank/DDBJ databases">
        <authorList>
            <person name="Han P."/>
        </authorList>
    </citation>
    <scope>NUCLEOTIDE SEQUENCE</scope>
    <source>
        <strain evidence="2">Candidatus Nitrotoga sp. ZN8</strain>
    </source>
</reference>
<keyword evidence="1" id="KW-0812">Transmembrane</keyword>